<reference evidence="2" key="1">
    <citation type="submission" date="2020-05" db="EMBL/GenBank/DDBJ databases">
        <title>Evolutionary and genomic comparisons of hybrid uninucleate and nonhybrid Rhizoctonia fungi.</title>
        <authorList>
            <person name="Li C."/>
            <person name="Chen X."/>
        </authorList>
    </citation>
    <scope>NUCLEOTIDE SEQUENCE</scope>
    <source>
        <strain evidence="2">AG-1 IA</strain>
    </source>
</reference>
<accession>A0A8H8PAG6</accession>
<feature type="compositionally biased region" description="Polar residues" evidence="1">
    <location>
        <begin position="60"/>
        <end position="72"/>
    </location>
</feature>
<name>A0A8H8PAG6_9AGAM</name>
<gene>
    <name evidence="2" type="ORF">RhiXN_12063</name>
</gene>
<dbReference type="EMBL" id="CP059672">
    <property type="protein sequence ID" value="QRW26402.1"/>
    <property type="molecule type" value="Genomic_DNA"/>
</dbReference>
<dbReference type="Proteomes" id="UP000650533">
    <property type="component" value="Chromosome 15"/>
</dbReference>
<dbReference type="KEGG" id="rsx:RhiXN_12063"/>
<feature type="region of interest" description="Disordered" evidence="1">
    <location>
        <begin position="28"/>
        <end position="72"/>
    </location>
</feature>
<sequence>MTTGVTPPSEHCPTPLLELQNAALVIDNTLQEEHASHPPKSIKSSSSSTTTPKWGVGAGQQATRQSPLSSDPNFVLEEEHNCCQSKALCIKCEKTGHKFAGCTRWKARETAKVAKSLDLL</sequence>
<dbReference type="AlphaFoldDB" id="A0A8H8PAG6"/>
<dbReference type="GeneID" id="67034341"/>
<evidence type="ECO:0000313" key="3">
    <source>
        <dbReference type="Proteomes" id="UP000650533"/>
    </source>
</evidence>
<feature type="compositionally biased region" description="Low complexity" evidence="1">
    <location>
        <begin position="38"/>
        <end position="53"/>
    </location>
</feature>
<evidence type="ECO:0008006" key="4">
    <source>
        <dbReference type="Google" id="ProtNLM"/>
    </source>
</evidence>
<evidence type="ECO:0000256" key="1">
    <source>
        <dbReference type="SAM" id="MobiDB-lite"/>
    </source>
</evidence>
<proteinExistence type="predicted"/>
<evidence type="ECO:0000313" key="2">
    <source>
        <dbReference type="EMBL" id="QRW26402.1"/>
    </source>
</evidence>
<dbReference type="RefSeq" id="XP_043186639.1">
    <property type="nucleotide sequence ID" value="XM_043331878.1"/>
</dbReference>
<protein>
    <recommendedName>
        <fullName evidence="4">CCHC-type domain-containing protein</fullName>
    </recommendedName>
</protein>
<organism evidence="2 3">
    <name type="scientific">Rhizoctonia solani</name>
    <dbReference type="NCBI Taxonomy" id="456999"/>
    <lineage>
        <taxon>Eukaryota</taxon>
        <taxon>Fungi</taxon>
        <taxon>Dikarya</taxon>
        <taxon>Basidiomycota</taxon>
        <taxon>Agaricomycotina</taxon>
        <taxon>Agaricomycetes</taxon>
        <taxon>Cantharellales</taxon>
        <taxon>Ceratobasidiaceae</taxon>
        <taxon>Rhizoctonia</taxon>
    </lineage>
</organism>